<feature type="region of interest" description="Disordered" evidence="1">
    <location>
        <begin position="1"/>
        <end position="77"/>
    </location>
</feature>
<name>A0AAV6YH09_ENGPU</name>
<evidence type="ECO:0000313" key="3">
    <source>
        <dbReference type="Proteomes" id="UP000824782"/>
    </source>
</evidence>
<reference evidence="2" key="1">
    <citation type="thesis" date="2020" institute="ProQuest LLC" country="789 East Eisenhower Parkway, Ann Arbor, MI, USA">
        <title>Comparative Genomics and Chromosome Evolution.</title>
        <authorList>
            <person name="Mudd A.B."/>
        </authorList>
    </citation>
    <scope>NUCLEOTIDE SEQUENCE</scope>
    <source>
        <strain evidence="2">237g6f4</strain>
        <tissue evidence="2">Blood</tissue>
    </source>
</reference>
<proteinExistence type="predicted"/>
<evidence type="ECO:0000256" key="1">
    <source>
        <dbReference type="SAM" id="MobiDB-lite"/>
    </source>
</evidence>
<accession>A0AAV6YH09</accession>
<dbReference type="AlphaFoldDB" id="A0AAV6YH09"/>
<organism evidence="2 3">
    <name type="scientific">Engystomops pustulosus</name>
    <name type="common">Tungara frog</name>
    <name type="synonym">Physalaemus pustulosus</name>
    <dbReference type="NCBI Taxonomy" id="76066"/>
    <lineage>
        <taxon>Eukaryota</taxon>
        <taxon>Metazoa</taxon>
        <taxon>Chordata</taxon>
        <taxon>Craniata</taxon>
        <taxon>Vertebrata</taxon>
        <taxon>Euteleostomi</taxon>
        <taxon>Amphibia</taxon>
        <taxon>Batrachia</taxon>
        <taxon>Anura</taxon>
        <taxon>Neobatrachia</taxon>
        <taxon>Hyloidea</taxon>
        <taxon>Leptodactylidae</taxon>
        <taxon>Leiuperinae</taxon>
        <taxon>Engystomops</taxon>
    </lineage>
</organism>
<feature type="compositionally biased region" description="Basic residues" evidence="1">
    <location>
        <begin position="16"/>
        <end position="28"/>
    </location>
</feature>
<dbReference type="Proteomes" id="UP000824782">
    <property type="component" value="Unassembled WGS sequence"/>
</dbReference>
<evidence type="ECO:0000313" key="2">
    <source>
        <dbReference type="EMBL" id="KAG8534644.1"/>
    </source>
</evidence>
<feature type="compositionally biased region" description="Gly residues" evidence="1">
    <location>
        <begin position="1"/>
        <end position="13"/>
    </location>
</feature>
<comment type="caution">
    <text evidence="2">The sequence shown here is derived from an EMBL/GenBank/DDBJ whole genome shotgun (WGS) entry which is preliminary data.</text>
</comment>
<keyword evidence="3" id="KW-1185">Reference proteome</keyword>
<gene>
    <name evidence="2" type="ORF">GDO81_018939</name>
</gene>
<protein>
    <submittedName>
        <fullName evidence="2">Uncharacterized protein</fullName>
    </submittedName>
</protein>
<feature type="compositionally biased region" description="Low complexity" evidence="1">
    <location>
        <begin position="57"/>
        <end position="70"/>
    </location>
</feature>
<dbReference type="EMBL" id="WNYA01096810">
    <property type="protein sequence ID" value="KAG8534644.1"/>
    <property type="molecule type" value="Genomic_DNA"/>
</dbReference>
<sequence>METSAGGTGGPGGAKKAQKYTRRQKRRQHNNEKRARGTGSRGDPTAPPSTNQTKVITPDGTTSRTGTSRLRGPRELP</sequence>